<dbReference type="SUPFAM" id="SSF161098">
    <property type="entry name" value="MetI-like"/>
    <property type="match status" value="1"/>
</dbReference>
<dbReference type="Pfam" id="PF00528">
    <property type="entry name" value="BPD_transp_1"/>
    <property type="match status" value="1"/>
</dbReference>
<dbReference type="InterPro" id="IPR050366">
    <property type="entry name" value="BP-dependent_transpt_permease"/>
</dbReference>
<dbReference type="EMBL" id="JBHSGI010000002">
    <property type="protein sequence ID" value="MFC4668107.1"/>
    <property type="molecule type" value="Genomic_DNA"/>
</dbReference>
<reference evidence="10" key="1">
    <citation type="journal article" date="2019" name="Int. J. Syst. Evol. Microbiol.">
        <title>The Global Catalogue of Microorganisms (GCM) 10K type strain sequencing project: providing services to taxonomists for standard genome sequencing and annotation.</title>
        <authorList>
            <consortium name="The Broad Institute Genomics Platform"/>
            <consortium name="The Broad Institute Genome Sequencing Center for Infectious Disease"/>
            <person name="Wu L."/>
            <person name="Ma J."/>
        </authorList>
    </citation>
    <scope>NUCLEOTIDE SEQUENCE [LARGE SCALE GENOMIC DNA]</scope>
    <source>
        <strain evidence="10">CGMCC 4.7283</strain>
    </source>
</reference>
<dbReference type="PROSITE" id="PS50928">
    <property type="entry name" value="ABC_TM1"/>
    <property type="match status" value="1"/>
</dbReference>
<proteinExistence type="inferred from homology"/>
<dbReference type="Proteomes" id="UP001595973">
    <property type="component" value="Unassembled WGS sequence"/>
</dbReference>
<keyword evidence="2 7" id="KW-0813">Transport</keyword>
<evidence type="ECO:0000256" key="1">
    <source>
        <dbReference type="ARBA" id="ARBA00004651"/>
    </source>
</evidence>
<keyword evidence="5 7" id="KW-1133">Transmembrane helix</keyword>
<comment type="subcellular location">
    <subcellularLocation>
        <location evidence="1 7">Cell membrane</location>
        <topology evidence="1 7">Multi-pass membrane protein</topology>
    </subcellularLocation>
</comment>
<keyword evidence="6 7" id="KW-0472">Membrane</keyword>
<comment type="caution">
    <text evidence="9">The sequence shown here is derived from an EMBL/GenBank/DDBJ whole genome shotgun (WGS) entry which is preliminary data.</text>
</comment>
<dbReference type="CDD" id="cd06261">
    <property type="entry name" value="TM_PBP2"/>
    <property type="match status" value="1"/>
</dbReference>
<evidence type="ECO:0000256" key="7">
    <source>
        <dbReference type="RuleBase" id="RU363032"/>
    </source>
</evidence>
<gene>
    <name evidence="9" type="ORF">ACFO5X_06030</name>
</gene>
<keyword evidence="10" id="KW-1185">Reference proteome</keyword>
<sequence length="282" mass="29551">MTATTVPKAPGLKLPVNLILGAVLVALVIGAAALSLLWTPHDYTAMNVRNKFAAPDATFWLGTDQLGRDLVSQLMVGARNSMAVALAAVLLGGSIGTALGLLAAAIGGWVEDLVMRIADIGFAFPALLFAIMLAAVFGPSLTNAVLAIAFINIPVFARVSRAAANQIWTREYVAAARAAGLNRFAISRDHILPNIAAPVIVQATIEFAVAILAEAALSYLGLGAQPPSPTWGRMLSEAQTLMYQAPQLAIYPGLCIVIAVMGFGLLGDGLRDVTDPRLVRER</sequence>
<dbReference type="PANTHER" id="PTHR43386:SF25">
    <property type="entry name" value="PEPTIDE ABC TRANSPORTER PERMEASE PROTEIN"/>
    <property type="match status" value="1"/>
</dbReference>
<evidence type="ECO:0000259" key="8">
    <source>
        <dbReference type="PROSITE" id="PS50928"/>
    </source>
</evidence>
<organism evidence="9 10">
    <name type="scientific">Seohaeicola nanhaiensis</name>
    <dbReference type="NCBI Taxonomy" id="1387282"/>
    <lineage>
        <taxon>Bacteria</taxon>
        <taxon>Pseudomonadati</taxon>
        <taxon>Pseudomonadota</taxon>
        <taxon>Alphaproteobacteria</taxon>
        <taxon>Rhodobacterales</taxon>
        <taxon>Roseobacteraceae</taxon>
        <taxon>Seohaeicola</taxon>
    </lineage>
</organism>
<dbReference type="Gene3D" id="1.10.3720.10">
    <property type="entry name" value="MetI-like"/>
    <property type="match status" value="1"/>
</dbReference>
<evidence type="ECO:0000256" key="5">
    <source>
        <dbReference type="ARBA" id="ARBA00022989"/>
    </source>
</evidence>
<evidence type="ECO:0000256" key="3">
    <source>
        <dbReference type="ARBA" id="ARBA00022475"/>
    </source>
</evidence>
<name>A0ABV9KDF5_9RHOB</name>
<keyword evidence="3" id="KW-1003">Cell membrane</keyword>
<dbReference type="InterPro" id="IPR035906">
    <property type="entry name" value="MetI-like_sf"/>
</dbReference>
<evidence type="ECO:0000256" key="6">
    <source>
        <dbReference type="ARBA" id="ARBA00023136"/>
    </source>
</evidence>
<protein>
    <submittedName>
        <fullName evidence="9">ABC transporter permease</fullName>
    </submittedName>
</protein>
<dbReference type="PANTHER" id="PTHR43386">
    <property type="entry name" value="OLIGOPEPTIDE TRANSPORT SYSTEM PERMEASE PROTEIN APPC"/>
    <property type="match status" value="1"/>
</dbReference>
<evidence type="ECO:0000256" key="4">
    <source>
        <dbReference type="ARBA" id="ARBA00022692"/>
    </source>
</evidence>
<feature type="transmembrane region" description="Helical" evidence="7">
    <location>
        <begin position="18"/>
        <end position="39"/>
    </location>
</feature>
<feature type="domain" description="ABC transmembrane type-1" evidence="8">
    <location>
        <begin position="78"/>
        <end position="267"/>
    </location>
</feature>
<evidence type="ECO:0000313" key="9">
    <source>
        <dbReference type="EMBL" id="MFC4668107.1"/>
    </source>
</evidence>
<comment type="similarity">
    <text evidence="7">Belongs to the binding-protein-dependent transport system permease family.</text>
</comment>
<evidence type="ECO:0000313" key="10">
    <source>
        <dbReference type="Proteomes" id="UP001595973"/>
    </source>
</evidence>
<dbReference type="RefSeq" id="WP_380716341.1">
    <property type="nucleotide sequence ID" value="NZ_JBHSGI010000002.1"/>
</dbReference>
<feature type="transmembrane region" description="Helical" evidence="7">
    <location>
        <begin position="122"/>
        <end position="151"/>
    </location>
</feature>
<feature type="transmembrane region" description="Helical" evidence="7">
    <location>
        <begin position="248"/>
        <end position="267"/>
    </location>
</feature>
<feature type="transmembrane region" description="Helical" evidence="7">
    <location>
        <begin position="83"/>
        <end position="110"/>
    </location>
</feature>
<accession>A0ABV9KDF5</accession>
<dbReference type="InterPro" id="IPR000515">
    <property type="entry name" value="MetI-like"/>
</dbReference>
<keyword evidence="4 7" id="KW-0812">Transmembrane</keyword>
<evidence type="ECO:0000256" key="2">
    <source>
        <dbReference type="ARBA" id="ARBA00022448"/>
    </source>
</evidence>